<proteinExistence type="inferred from homology"/>
<evidence type="ECO:0000256" key="7">
    <source>
        <dbReference type="ARBA" id="ARBA00023146"/>
    </source>
</evidence>
<evidence type="ECO:0000256" key="8">
    <source>
        <dbReference type="ARBA" id="ARBA00047937"/>
    </source>
</evidence>
<dbReference type="AlphaFoldDB" id="A0A383F6F1"/>
<dbReference type="EC" id="6.1.1.14" evidence="2"/>
<sequence>MSEFLLEILSEEIPARMQHSGVSALGSKFCAKFDAEGLQYSSVRSYSSPQRLVFVAFGLPDKQPDNIQERRGPKVGSSPESVAGFLRSSGYDSVDHPDVFKKAIKADEYYMVRRRVAGKQTKVLLSQLVQEVLSEMRWPKSMRWGTGDFRWVRPIESILCIFSGELIEGYVVLDAGAAPDPGRLAFRRTTRGHRFLSPK</sequence>
<accession>A0A383F6F1</accession>
<feature type="non-terminal residue" evidence="9">
    <location>
        <position position="199"/>
    </location>
</feature>
<dbReference type="Pfam" id="PF02092">
    <property type="entry name" value="tRNA_synt_2f"/>
    <property type="match status" value="1"/>
</dbReference>
<reference evidence="9" key="1">
    <citation type="submission" date="2018-05" db="EMBL/GenBank/DDBJ databases">
        <authorList>
            <person name="Lanie J.A."/>
            <person name="Ng W.-L."/>
            <person name="Kazmierczak K.M."/>
            <person name="Andrzejewski T.M."/>
            <person name="Davidsen T.M."/>
            <person name="Wayne K.J."/>
            <person name="Tettelin H."/>
            <person name="Glass J.I."/>
            <person name="Rusch D."/>
            <person name="Podicherti R."/>
            <person name="Tsui H.-C.T."/>
            <person name="Winkler M.E."/>
        </authorList>
    </citation>
    <scope>NUCLEOTIDE SEQUENCE</scope>
</reference>
<name>A0A383F6F1_9ZZZZ</name>
<keyword evidence="6" id="KW-0648">Protein biosynthesis</keyword>
<dbReference type="EMBL" id="UINC01231424">
    <property type="protein sequence ID" value="SVE63948.1"/>
    <property type="molecule type" value="Genomic_DNA"/>
</dbReference>
<evidence type="ECO:0000256" key="1">
    <source>
        <dbReference type="ARBA" id="ARBA00008226"/>
    </source>
</evidence>
<dbReference type="InterPro" id="IPR015944">
    <property type="entry name" value="Gly-tRNA-synth_bsu"/>
</dbReference>
<protein>
    <recommendedName>
        <fullName evidence="2">glycine--tRNA ligase</fullName>
        <ecNumber evidence="2">6.1.1.14</ecNumber>
    </recommendedName>
</protein>
<keyword evidence="3" id="KW-0436">Ligase</keyword>
<keyword evidence="5" id="KW-0067">ATP-binding</keyword>
<gene>
    <name evidence="9" type="ORF">METZ01_LOCUS516802</name>
</gene>
<evidence type="ECO:0000256" key="2">
    <source>
        <dbReference type="ARBA" id="ARBA00012829"/>
    </source>
</evidence>
<evidence type="ECO:0000256" key="6">
    <source>
        <dbReference type="ARBA" id="ARBA00022917"/>
    </source>
</evidence>
<dbReference type="GO" id="GO:0004820">
    <property type="term" value="F:glycine-tRNA ligase activity"/>
    <property type="evidence" value="ECO:0007669"/>
    <property type="project" value="UniProtKB-EC"/>
</dbReference>
<dbReference type="GO" id="GO:0005829">
    <property type="term" value="C:cytosol"/>
    <property type="evidence" value="ECO:0007669"/>
    <property type="project" value="TreeGrafter"/>
</dbReference>
<evidence type="ECO:0000256" key="5">
    <source>
        <dbReference type="ARBA" id="ARBA00022840"/>
    </source>
</evidence>
<dbReference type="GO" id="GO:0006426">
    <property type="term" value="P:glycyl-tRNA aminoacylation"/>
    <property type="evidence" value="ECO:0007669"/>
    <property type="project" value="InterPro"/>
</dbReference>
<keyword evidence="7" id="KW-0030">Aminoacyl-tRNA synthetase</keyword>
<organism evidence="9">
    <name type="scientific">marine metagenome</name>
    <dbReference type="NCBI Taxonomy" id="408172"/>
    <lineage>
        <taxon>unclassified sequences</taxon>
        <taxon>metagenomes</taxon>
        <taxon>ecological metagenomes</taxon>
    </lineage>
</organism>
<comment type="similarity">
    <text evidence="1">Belongs to the class-II aminoacyl-tRNA synthetase family.</text>
</comment>
<evidence type="ECO:0000313" key="9">
    <source>
        <dbReference type="EMBL" id="SVE63948.1"/>
    </source>
</evidence>
<dbReference type="PANTHER" id="PTHR30075">
    <property type="entry name" value="GLYCYL-TRNA SYNTHETASE"/>
    <property type="match status" value="1"/>
</dbReference>
<dbReference type="PANTHER" id="PTHR30075:SF2">
    <property type="entry name" value="GLYCINE--TRNA LIGASE, CHLOROPLASTIC_MITOCHONDRIAL 2"/>
    <property type="match status" value="1"/>
</dbReference>
<evidence type="ECO:0000256" key="3">
    <source>
        <dbReference type="ARBA" id="ARBA00022598"/>
    </source>
</evidence>
<evidence type="ECO:0000256" key="4">
    <source>
        <dbReference type="ARBA" id="ARBA00022741"/>
    </source>
</evidence>
<comment type="catalytic activity">
    <reaction evidence="8">
        <text>tRNA(Gly) + glycine + ATP = glycyl-tRNA(Gly) + AMP + diphosphate</text>
        <dbReference type="Rhea" id="RHEA:16013"/>
        <dbReference type="Rhea" id="RHEA-COMP:9664"/>
        <dbReference type="Rhea" id="RHEA-COMP:9683"/>
        <dbReference type="ChEBI" id="CHEBI:30616"/>
        <dbReference type="ChEBI" id="CHEBI:33019"/>
        <dbReference type="ChEBI" id="CHEBI:57305"/>
        <dbReference type="ChEBI" id="CHEBI:78442"/>
        <dbReference type="ChEBI" id="CHEBI:78522"/>
        <dbReference type="ChEBI" id="CHEBI:456215"/>
        <dbReference type="EC" id="6.1.1.14"/>
    </reaction>
</comment>
<dbReference type="InterPro" id="IPR006194">
    <property type="entry name" value="Gly-tRNA-synth_heterodimer"/>
</dbReference>
<keyword evidence="4" id="KW-0547">Nucleotide-binding</keyword>
<dbReference type="GO" id="GO:0005524">
    <property type="term" value="F:ATP binding"/>
    <property type="evidence" value="ECO:0007669"/>
    <property type="project" value="UniProtKB-KW"/>
</dbReference>